<protein>
    <submittedName>
        <fullName evidence="2">Uncharacterized protein</fullName>
    </submittedName>
</protein>
<dbReference type="PANTHER" id="PTHR15715">
    <property type="entry name" value="CENTROSOMAL PROTEIN OF 170 KDA"/>
    <property type="match status" value="1"/>
</dbReference>
<feature type="coiled-coil region" evidence="1">
    <location>
        <begin position="199"/>
        <end position="280"/>
    </location>
</feature>
<dbReference type="AlphaFoldDB" id="A0AA88N515"/>
<reference evidence="2" key="1">
    <citation type="submission" date="2023-07" db="EMBL/GenBank/DDBJ databases">
        <title>Chromosome-level Genome Assembly of Striped Snakehead (Channa striata).</title>
        <authorList>
            <person name="Liu H."/>
        </authorList>
    </citation>
    <scope>NUCLEOTIDE SEQUENCE</scope>
    <source>
        <strain evidence="2">Gz</strain>
        <tissue evidence="2">Muscle</tissue>
    </source>
</reference>
<keyword evidence="1" id="KW-0175">Coiled coil</keyword>
<dbReference type="EMBL" id="JAUPFM010000005">
    <property type="protein sequence ID" value="KAK2851298.1"/>
    <property type="molecule type" value="Genomic_DNA"/>
</dbReference>
<dbReference type="PANTHER" id="PTHR15715:SF21">
    <property type="entry name" value="TRAF3-INTERACTING JNK-ACTIVATING MODULATOR"/>
    <property type="match status" value="1"/>
</dbReference>
<feature type="coiled-coil region" evidence="1">
    <location>
        <begin position="341"/>
        <end position="392"/>
    </location>
</feature>
<name>A0AA88N515_CHASR</name>
<dbReference type="InterPro" id="IPR051176">
    <property type="entry name" value="Cent_Immune-Sig_Mod"/>
</dbReference>
<keyword evidence="3" id="KW-1185">Reference proteome</keyword>
<sequence length="510" mass="57903">MDAPAFSGIQLSPQKDFDQILEIRAQKHQHLRGRNNVTSCRSPTREFDTKQIKNELKEKRHQEFLRRRSVSPELIKSVNDSSKSKYSAKTCQCHGNLMKHRSSSSKLETLHTNVKSTLTTNGYPVMISTQNSSKLDAPITSQWAPTITLTQELHQHKSRSRDQRQDEINEKTLREAGMQTESGLITVKESDILQLHDYLQEALWREEAMKKKLAALQESVSNLINSSNKIRTARFSEDLLKNKIKGLEAQLQACLQKFAKDGLKKQAVQMEKQKLIYEEKALAALQKATQEKTEALVKAETLQVSLNSARTEGQRLHSLYEDLKISSENLHSQLELSRAREAKLMEKVSSLEHEEEKLEYRISLLVKDNHILREEIQQLRDSSNERQDFKMQTGLTSEEVEKHLTVKETPRWKNSSATLRRNSDSRRESVRSCRRSCMPWSRSVSPARPVCRSAGMNSGNSPTATGEQRCVAPGGKCLCSSSYSSLWWGLSCCGCGILLSGSKLKTCTQI</sequence>
<evidence type="ECO:0000313" key="2">
    <source>
        <dbReference type="EMBL" id="KAK2851298.1"/>
    </source>
</evidence>
<gene>
    <name evidence="2" type="ORF">Q5P01_007574</name>
</gene>
<dbReference type="CDD" id="cd21912">
    <property type="entry name" value="CC1_T3JAM"/>
    <property type="match status" value="1"/>
</dbReference>
<proteinExistence type="predicted"/>
<comment type="caution">
    <text evidence="2">The sequence shown here is derived from an EMBL/GenBank/DDBJ whole genome shotgun (WGS) entry which is preliminary data.</text>
</comment>
<evidence type="ECO:0000256" key="1">
    <source>
        <dbReference type="SAM" id="Coils"/>
    </source>
</evidence>
<evidence type="ECO:0000313" key="3">
    <source>
        <dbReference type="Proteomes" id="UP001187415"/>
    </source>
</evidence>
<dbReference type="Proteomes" id="UP001187415">
    <property type="component" value="Unassembled WGS sequence"/>
</dbReference>
<accession>A0AA88N515</accession>
<organism evidence="2 3">
    <name type="scientific">Channa striata</name>
    <name type="common">Snakehead murrel</name>
    <name type="synonym">Ophicephalus striatus</name>
    <dbReference type="NCBI Taxonomy" id="64152"/>
    <lineage>
        <taxon>Eukaryota</taxon>
        <taxon>Metazoa</taxon>
        <taxon>Chordata</taxon>
        <taxon>Craniata</taxon>
        <taxon>Vertebrata</taxon>
        <taxon>Euteleostomi</taxon>
        <taxon>Actinopterygii</taxon>
        <taxon>Neopterygii</taxon>
        <taxon>Teleostei</taxon>
        <taxon>Neoteleostei</taxon>
        <taxon>Acanthomorphata</taxon>
        <taxon>Anabantaria</taxon>
        <taxon>Anabantiformes</taxon>
        <taxon>Channoidei</taxon>
        <taxon>Channidae</taxon>
        <taxon>Channa</taxon>
    </lineage>
</organism>